<dbReference type="EMBL" id="LRGB01000647">
    <property type="protein sequence ID" value="KZS17093.1"/>
    <property type="molecule type" value="Genomic_DNA"/>
</dbReference>
<dbReference type="AlphaFoldDB" id="A0A165A239"/>
<gene>
    <name evidence="1" type="ORF">APZ42_017059</name>
</gene>
<reference evidence="1 2" key="1">
    <citation type="submission" date="2016-03" db="EMBL/GenBank/DDBJ databases">
        <title>EvidentialGene: Evidence-directed Construction of Genes on Genomes.</title>
        <authorList>
            <person name="Gilbert D.G."/>
            <person name="Choi J.-H."/>
            <person name="Mockaitis K."/>
            <person name="Colbourne J."/>
            <person name="Pfrender M."/>
        </authorList>
    </citation>
    <scope>NUCLEOTIDE SEQUENCE [LARGE SCALE GENOMIC DNA]</scope>
    <source>
        <strain evidence="1 2">Xinb3</strain>
        <tissue evidence="1">Complete organism</tissue>
    </source>
</reference>
<evidence type="ECO:0000313" key="2">
    <source>
        <dbReference type="Proteomes" id="UP000076858"/>
    </source>
</evidence>
<proteinExistence type="predicted"/>
<sequence length="44" mass="5200">MAAMERLLSWFKSSASSDGYTPKFQRIVLFQKMEECGRRRKSEI</sequence>
<evidence type="ECO:0000313" key="1">
    <source>
        <dbReference type="EMBL" id="KZS17093.1"/>
    </source>
</evidence>
<organism evidence="1 2">
    <name type="scientific">Daphnia magna</name>
    <dbReference type="NCBI Taxonomy" id="35525"/>
    <lineage>
        <taxon>Eukaryota</taxon>
        <taxon>Metazoa</taxon>
        <taxon>Ecdysozoa</taxon>
        <taxon>Arthropoda</taxon>
        <taxon>Crustacea</taxon>
        <taxon>Branchiopoda</taxon>
        <taxon>Diplostraca</taxon>
        <taxon>Cladocera</taxon>
        <taxon>Anomopoda</taxon>
        <taxon>Daphniidae</taxon>
        <taxon>Daphnia</taxon>
    </lineage>
</organism>
<comment type="caution">
    <text evidence="1">The sequence shown here is derived from an EMBL/GenBank/DDBJ whole genome shotgun (WGS) entry which is preliminary data.</text>
</comment>
<protein>
    <submittedName>
        <fullName evidence="1">Uncharacterized protein</fullName>
    </submittedName>
</protein>
<accession>A0A165A239</accession>
<name>A0A165A239_9CRUS</name>
<keyword evidence="2" id="KW-1185">Reference proteome</keyword>
<dbReference type="Proteomes" id="UP000076858">
    <property type="component" value="Unassembled WGS sequence"/>
</dbReference>